<name>A0A2M7Z3X9_9BACT</name>
<keyword evidence="6" id="KW-0067">ATP-binding</keyword>
<dbReference type="SUPFAM" id="SSF52317">
    <property type="entry name" value="Class I glutamine amidotransferase-like"/>
    <property type="match status" value="1"/>
</dbReference>
<dbReference type="PANTHER" id="PTHR10099">
    <property type="entry name" value="PHOSPHORIBOSYLFORMYLGLYCINAMIDINE SYNTHASE"/>
    <property type="match status" value="1"/>
</dbReference>
<dbReference type="Gene3D" id="3.40.50.880">
    <property type="match status" value="1"/>
</dbReference>
<keyword evidence="2" id="KW-0436">Ligase</keyword>
<dbReference type="GO" id="GO:0006189">
    <property type="term" value="P:'de novo' IMP biosynthetic process"/>
    <property type="evidence" value="ECO:0007669"/>
    <property type="project" value="InterPro"/>
</dbReference>
<proteinExistence type="predicted"/>
<evidence type="ECO:0000313" key="9">
    <source>
        <dbReference type="Proteomes" id="UP000230178"/>
    </source>
</evidence>
<dbReference type="InterPro" id="IPR010075">
    <property type="entry name" value="PRibForGlyAmidine_synth_PurQ"/>
</dbReference>
<evidence type="ECO:0000256" key="3">
    <source>
        <dbReference type="ARBA" id="ARBA00022741"/>
    </source>
</evidence>
<dbReference type="SMART" id="SM01211">
    <property type="entry name" value="GATase_5"/>
    <property type="match status" value="1"/>
</dbReference>
<evidence type="ECO:0000256" key="6">
    <source>
        <dbReference type="ARBA" id="ARBA00022840"/>
    </source>
</evidence>
<dbReference type="AlphaFoldDB" id="A0A2M7Z3X9"/>
<accession>A0A2M7Z3X9</accession>
<feature type="non-terminal residue" evidence="8">
    <location>
        <position position="1"/>
    </location>
</feature>
<dbReference type="InterPro" id="IPR029062">
    <property type="entry name" value="Class_I_gatase-like"/>
</dbReference>
<evidence type="ECO:0000256" key="4">
    <source>
        <dbReference type="ARBA" id="ARBA00022755"/>
    </source>
</evidence>
<evidence type="ECO:0000256" key="5">
    <source>
        <dbReference type="ARBA" id="ARBA00022801"/>
    </source>
</evidence>
<evidence type="ECO:0000313" key="8">
    <source>
        <dbReference type="EMBL" id="PJA83716.1"/>
    </source>
</evidence>
<keyword evidence="7" id="KW-0315">Glutamine amidotransferase</keyword>
<keyword evidence="1" id="KW-0963">Cytoplasm</keyword>
<dbReference type="GO" id="GO:0005737">
    <property type="term" value="C:cytoplasm"/>
    <property type="evidence" value="ECO:0007669"/>
    <property type="project" value="TreeGrafter"/>
</dbReference>
<evidence type="ECO:0000256" key="2">
    <source>
        <dbReference type="ARBA" id="ARBA00022598"/>
    </source>
</evidence>
<keyword evidence="3" id="KW-0547">Nucleotide-binding</keyword>
<dbReference type="EMBL" id="PFVS01000026">
    <property type="protein sequence ID" value="PJA83716.1"/>
    <property type="molecule type" value="Genomic_DNA"/>
</dbReference>
<gene>
    <name evidence="8" type="ORF">CO146_00705</name>
</gene>
<comment type="caution">
    <text evidence="8">The sequence shown here is derived from an EMBL/GenBank/DDBJ whole genome shotgun (WGS) entry which is preliminary data.</text>
</comment>
<protein>
    <submittedName>
        <fullName evidence="8">Phosphoribosylformylglycinamidine synthase</fullName>
    </submittedName>
</protein>
<evidence type="ECO:0000256" key="7">
    <source>
        <dbReference type="ARBA" id="ARBA00022962"/>
    </source>
</evidence>
<reference evidence="9" key="1">
    <citation type="submission" date="2017-09" db="EMBL/GenBank/DDBJ databases">
        <title>Depth-based differentiation of microbial function through sediment-hosted aquifers and enrichment of novel symbionts in the deep terrestrial subsurface.</title>
        <authorList>
            <person name="Probst A.J."/>
            <person name="Ladd B."/>
            <person name="Jarett J.K."/>
            <person name="Geller-Mcgrath D.E."/>
            <person name="Sieber C.M.K."/>
            <person name="Emerson J.B."/>
            <person name="Anantharaman K."/>
            <person name="Thomas B.C."/>
            <person name="Malmstrom R."/>
            <person name="Stieglmeier M."/>
            <person name="Klingl A."/>
            <person name="Woyke T."/>
            <person name="Ryan C.M."/>
            <person name="Banfield J.F."/>
        </authorList>
    </citation>
    <scope>NUCLEOTIDE SEQUENCE [LARGE SCALE GENOMIC DNA]</scope>
</reference>
<dbReference type="GO" id="GO:0005524">
    <property type="term" value="F:ATP binding"/>
    <property type="evidence" value="ECO:0007669"/>
    <property type="project" value="UniProtKB-KW"/>
</dbReference>
<sequence>FSFGDDIGAGKVLATKIKYNLAAEFSEFIKKGKLIIGICNGFQVLVKLGILPGFNGNYDRQEVTLTFNDSGRFEDRWVCLKINQKSKCIWTRGIERLYLPARHGEGKFVSREEKIRERLISQNRIVAQYMDDKGNLAGYPWNPNGSELNIAGICDETGRIFGLMPHPEAFLFPQNHPRWTREKIQEGEGLKIFKNAINFVKNKL</sequence>
<dbReference type="PANTHER" id="PTHR10099:SF1">
    <property type="entry name" value="PHOSPHORIBOSYLFORMYLGLYCINAMIDINE SYNTHASE"/>
    <property type="match status" value="1"/>
</dbReference>
<organism evidence="8 9">
    <name type="scientific">Candidatus Nealsonbacteria bacterium CG_4_9_14_3_um_filter_37_29</name>
    <dbReference type="NCBI Taxonomy" id="1974696"/>
    <lineage>
        <taxon>Bacteria</taxon>
        <taxon>Candidatus Nealsoniibacteriota</taxon>
    </lineage>
</organism>
<dbReference type="Pfam" id="PF13507">
    <property type="entry name" value="GATase_5"/>
    <property type="match status" value="1"/>
</dbReference>
<evidence type="ECO:0000256" key="1">
    <source>
        <dbReference type="ARBA" id="ARBA00022490"/>
    </source>
</evidence>
<keyword evidence="5" id="KW-0378">Hydrolase</keyword>
<keyword evidence="4" id="KW-0658">Purine biosynthesis</keyword>
<dbReference type="GO" id="GO:0004642">
    <property type="term" value="F:phosphoribosylformylglycinamidine synthase activity"/>
    <property type="evidence" value="ECO:0007669"/>
    <property type="project" value="InterPro"/>
</dbReference>
<dbReference type="PIRSF" id="PIRSF001586">
    <property type="entry name" value="FGAM_synth_I"/>
    <property type="match status" value="1"/>
</dbReference>
<dbReference type="Proteomes" id="UP000230178">
    <property type="component" value="Unassembled WGS sequence"/>
</dbReference>
<dbReference type="GO" id="GO:0016787">
    <property type="term" value="F:hydrolase activity"/>
    <property type="evidence" value="ECO:0007669"/>
    <property type="project" value="UniProtKB-KW"/>
</dbReference>